<accession>A0A8H6MUI3</accession>
<evidence type="ECO:0008006" key="3">
    <source>
        <dbReference type="Google" id="ProtNLM"/>
    </source>
</evidence>
<sequence>MNDNTPSHQSVPALVPVLAAGSPAKLRHWRLRLAALLSEKNLLKHTYEIVRSSLDETVIAKIEKAGWGASLRCPLDLVTRVLAACDEKCALLAMPAEIKNEITGRLAAADVKALSGTCSYWRDVLTPRVFRGVRVVGHPEELCGKLALLLENEHIIGSMRSFTLVVTCPGKTADSNTCGVHVKTEAQYRTATLTSQVLHRAQGHVESFTLDMGASDCLEAPMLKTFLDAMRASHQRHLSLTSLRTLHLKLTPTTRSENRIALYRTFLDLAPVLDNVFLWDRVTPRRYSARTRRAVRTREREVDAAYSARVENALPETWKIWVSTTAPMAQFLNLKPASFDWHARLIEGAWI</sequence>
<dbReference type="InterPro" id="IPR036047">
    <property type="entry name" value="F-box-like_dom_sf"/>
</dbReference>
<dbReference type="EMBL" id="WIGM01000918">
    <property type="protein sequence ID" value="KAF6808788.1"/>
    <property type="molecule type" value="Genomic_DNA"/>
</dbReference>
<evidence type="ECO:0000313" key="2">
    <source>
        <dbReference type="Proteomes" id="UP000639643"/>
    </source>
</evidence>
<evidence type="ECO:0000313" key="1">
    <source>
        <dbReference type="EMBL" id="KAF6808788.1"/>
    </source>
</evidence>
<dbReference type="Proteomes" id="UP000639643">
    <property type="component" value="Unassembled WGS sequence"/>
</dbReference>
<protein>
    <recommendedName>
        <fullName evidence="3">F-box domain-containing protein</fullName>
    </recommendedName>
</protein>
<reference evidence="1" key="1">
    <citation type="journal article" date="2020" name="Phytopathology">
        <title>Genome Sequence Resources of Colletotrichum truncatum, C. plurivorum, C. musicola, and C. sojae: Four Species Pathogenic to Soybean (Glycine max).</title>
        <authorList>
            <person name="Rogerio F."/>
            <person name="Boufleur T.R."/>
            <person name="Ciampi-Guillardi M."/>
            <person name="Sukno S.A."/>
            <person name="Thon M.R."/>
            <person name="Massola Junior N.S."/>
            <person name="Baroncelli R."/>
        </authorList>
    </citation>
    <scope>NUCLEOTIDE SEQUENCE</scope>
    <source>
        <strain evidence="1">LFN0074</strain>
    </source>
</reference>
<dbReference type="SUPFAM" id="SSF81383">
    <property type="entry name" value="F-box domain"/>
    <property type="match status" value="1"/>
</dbReference>
<name>A0A8H6MUI3_9PEZI</name>
<organism evidence="1 2">
    <name type="scientific">Colletotrichum musicola</name>
    <dbReference type="NCBI Taxonomy" id="2175873"/>
    <lineage>
        <taxon>Eukaryota</taxon>
        <taxon>Fungi</taxon>
        <taxon>Dikarya</taxon>
        <taxon>Ascomycota</taxon>
        <taxon>Pezizomycotina</taxon>
        <taxon>Sordariomycetes</taxon>
        <taxon>Hypocreomycetidae</taxon>
        <taxon>Glomerellales</taxon>
        <taxon>Glomerellaceae</taxon>
        <taxon>Colletotrichum</taxon>
        <taxon>Colletotrichum orchidearum species complex</taxon>
    </lineage>
</organism>
<proteinExistence type="predicted"/>
<comment type="caution">
    <text evidence="1">The sequence shown here is derived from an EMBL/GenBank/DDBJ whole genome shotgun (WGS) entry which is preliminary data.</text>
</comment>
<keyword evidence="2" id="KW-1185">Reference proteome</keyword>
<dbReference type="AlphaFoldDB" id="A0A8H6MUI3"/>
<gene>
    <name evidence="1" type="ORF">CMUS01_13820</name>
</gene>